<name>A0A2Z6T9L9_9LACO</name>
<keyword evidence="1" id="KW-0812">Transmembrane</keyword>
<reference evidence="3" key="1">
    <citation type="submission" date="2018-03" db="EMBL/GenBank/DDBJ databases">
        <title>New taxa in the Lactobacillus gasseri group.</title>
        <authorList>
            <person name="Tanizawa Y."/>
            <person name="Tohno M."/>
            <person name="Endo A."/>
            <person name="Arita M."/>
        </authorList>
    </citation>
    <scope>NUCLEOTIDE SEQUENCE [LARGE SCALE GENOMIC DNA]</scope>
    <source>
        <strain evidence="3">DSM 24759</strain>
    </source>
</reference>
<keyword evidence="3" id="KW-1185">Reference proteome</keyword>
<evidence type="ECO:0000313" key="2">
    <source>
        <dbReference type="EMBL" id="GBG04473.1"/>
    </source>
</evidence>
<feature type="transmembrane region" description="Helical" evidence="1">
    <location>
        <begin position="341"/>
        <end position="363"/>
    </location>
</feature>
<evidence type="ECO:0000256" key="1">
    <source>
        <dbReference type="SAM" id="Phobius"/>
    </source>
</evidence>
<dbReference type="AlphaFoldDB" id="A0A2Z6T9L9"/>
<keyword evidence="1" id="KW-1133">Transmembrane helix</keyword>
<evidence type="ECO:0008006" key="4">
    <source>
        <dbReference type="Google" id="ProtNLM"/>
    </source>
</evidence>
<sequence>MDNFNSISDPYKEIEEKLANQKVVIGKLTSALSGGYAQGSFVFNTKYLQDTENFDKKVKKQLIKKTPALDIIDGKNIKASELNDLVNLIGEVKNNGNDIFKKGKKFQKRFADLFVVAALTKDDKGRIGFRTVEDMVKAYEMKTKKTVPKVIIKLLKHMDQKYIVDQLTKGLNEKTINSTLSKKNMRVLLNIRGDIQEYSADIAKKHLHLLDGHKWFNPESKEHTKLKVYGKSALKAGVDSINPVSMFKEFKNAKGIGKTLPFLNIVSTGVDVKDGVEESQRMADERKLKGNWKVASVSGGFVTDAATDFGVAATADFAANIAVSGLLAAGAAAGMTATAPAWVVGGAVAAIGVGAAMGANALAKHWHVKEKAKKAWNNVLSWGIKAMSH</sequence>
<organism evidence="2 3">
    <name type="scientific">Lactobacillus rodentium</name>
    <dbReference type="NCBI Taxonomy" id="947835"/>
    <lineage>
        <taxon>Bacteria</taxon>
        <taxon>Bacillati</taxon>
        <taxon>Bacillota</taxon>
        <taxon>Bacilli</taxon>
        <taxon>Lactobacillales</taxon>
        <taxon>Lactobacillaceae</taxon>
        <taxon>Lactobacillus</taxon>
    </lineage>
</organism>
<dbReference type="RefSeq" id="WP_133297775.1">
    <property type="nucleotide sequence ID" value="NZ_BFBY01000002.1"/>
</dbReference>
<gene>
    <name evidence="2" type="ORF">LrDSM24759_03870</name>
</gene>
<dbReference type="Proteomes" id="UP000257317">
    <property type="component" value="Unassembled WGS sequence"/>
</dbReference>
<dbReference type="EMBL" id="BFBY01000002">
    <property type="protein sequence ID" value="GBG04473.1"/>
    <property type="molecule type" value="Genomic_DNA"/>
</dbReference>
<comment type="caution">
    <text evidence="2">The sequence shown here is derived from an EMBL/GenBank/DDBJ whole genome shotgun (WGS) entry which is preliminary data.</text>
</comment>
<proteinExistence type="predicted"/>
<accession>A0A2Z6T9L9</accession>
<keyword evidence="1" id="KW-0472">Membrane</keyword>
<evidence type="ECO:0000313" key="3">
    <source>
        <dbReference type="Proteomes" id="UP000257317"/>
    </source>
</evidence>
<protein>
    <recommendedName>
        <fullName evidence="4">LXG domain-containing protein</fullName>
    </recommendedName>
</protein>